<dbReference type="GO" id="GO:0003677">
    <property type="term" value="F:DNA binding"/>
    <property type="evidence" value="ECO:0007669"/>
    <property type="project" value="UniProtKB-KW"/>
</dbReference>
<evidence type="ECO:0000313" key="4">
    <source>
        <dbReference type="Proteomes" id="UP000253501"/>
    </source>
</evidence>
<evidence type="ECO:0000256" key="1">
    <source>
        <dbReference type="ARBA" id="ARBA00023125"/>
    </source>
</evidence>
<dbReference type="GO" id="GO:0005829">
    <property type="term" value="C:cytosol"/>
    <property type="evidence" value="ECO:0007669"/>
    <property type="project" value="TreeGrafter"/>
</dbReference>
<dbReference type="Gene3D" id="1.10.260.40">
    <property type="entry name" value="lambda repressor-like DNA-binding domains"/>
    <property type="match status" value="1"/>
</dbReference>
<dbReference type="InterPro" id="IPR001387">
    <property type="entry name" value="Cro/C1-type_HTH"/>
</dbReference>
<feature type="domain" description="HTH cro/C1-type" evidence="2">
    <location>
        <begin position="20"/>
        <end position="74"/>
    </location>
</feature>
<dbReference type="Pfam" id="PF01381">
    <property type="entry name" value="HTH_3"/>
    <property type="match status" value="1"/>
</dbReference>
<dbReference type="InterPro" id="IPR050807">
    <property type="entry name" value="TransReg_Diox_bact_type"/>
</dbReference>
<dbReference type="RefSeq" id="WP_114135528.1">
    <property type="nucleotide sequence ID" value="NZ_CP068434.1"/>
</dbReference>
<dbReference type="PROSITE" id="PS50943">
    <property type="entry name" value="HTH_CROC1"/>
    <property type="match status" value="1"/>
</dbReference>
<name>A0A367PAW0_CUPNE</name>
<keyword evidence="1" id="KW-0238">DNA-binding</keyword>
<accession>A0A367PAW0</accession>
<dbReference type="SUPFAM" id="SSF47413">
    <property type="entry name" value="lambda repressor-like DNA-binding domains"/>
    <property type="match status" value="1"/>
</dbReference>
<dbReference type="CDD" id="cd00093">
    <property type="entry name" value="HTH_XRE"/>
    <property type="match status" value="1"/>
</dbReference>
<dbReference type="PANTHER" id="PTHR46797:SF1">
    <property type="entry name" value="METHYLPHOSPHONATE SYNTHASE"/>
    <property type="match status" value="1"/>
</dbReference>
<dbReference type="EMBL" id="QDHA01000101">
    <property type="protein sequence ID" value="RCJ04367.1"/>
    <property type="molecule type" value="Genomic_DNA"/>
</dbReference>
<dbReference type="AlphaFoldDB" id="A0A367PAW0"/>
<dbReference type="GO" id="GO:0003700">
    <property type="term" value="F:DNA-binding transcription factor activity"/>
    <property type="evidence" value="ECO:0007669"/>
    <property type="project" value="TreeGrafter"/>
</dbReference>
<protein>
    <submittedName>
        <fullName evidence="3">XRE family transcriptional regulator</fullName>
    </submittedName>
</protein>
<dbReference type="PANTHER" id="PTHR46797">
    <property type="entry name" value="HTH-TYPE TRANSCRIPTIONAL REGULATOR"/>
    <property type="match status" value="1"/>
</dbReference>
<evidence type="ECO:0000313" key="3">
    <source>
        <dbReference type="EMBL" id="RCJ04367.1"/>
    </source>
</evidence>
<dbReference type="InterPro" id="IPR010982">
    <property type="entry name" value="Lambda_DNA-bd_dom_sf"/>
</dbReference>
<gene>
    <name evidence="3" type="ORF">DDK22_32630</name>
</gene>
<evidence type="ECO:0000259" key="2">
    <source>
        <dbReference type="PROSITE" id="PS50943"/>
    </source>
</evidence>
<dbReference type="SMART" id="SM00530">
    <property type="entry name" value="HTH_XRE"/>
    <property type="match status" value="1"/>
</dbReference>
<dbReference type="Proteomes" id="UP000253501">
    <property type="component" value="Unassembled WGS sequence"/>
</dbReference>
<comment type="caution">
    <text evidence="3">The sequence shown here is derived from an EMBL/GenBank/DDBJ whole genome shotgun (WGS) entry which is preliminary data.</text>
</comment>
<proteinExistence type="predicted"/>
<reference evidence="3 4" key="1">
    <citation type="submission" date="2018-04" db="EMBL/GenBank/DDBJ databases">
        <title>Cupriavidus necator CR12 genome sequencing and assembly.</title>
        <authorList>
            <person name="Ben Fekih I."/>
            <person name="Mazhar H.S."/>
            <person name="Bello S.K."/>
            <person name="Rensing C."/>
        </authorList>
    </citation>
    <scope>NUCLEOTIDE SEQUENCE [LARGE SCALE GENOMIC DNA]</scope>
    <source>
        <strain evidence="3 4">CR12</strain>
    </source>
</reference>
<sequence length="97" mass="10522">MDETINSAQRKVRAHLAANVKALRGKQGVSQEALASRAGLHRTYISQVEREIVNVSLDNLVLLACALGVTVGELFVESREPVVSLKPGRKRSVSTVK</sequence>
<organism evidence="3 4">
    <name type="scientific">Cupriavidus necator</name>
    <name type="common">Alcaligenes eutrophus</name>
    <name type="synonym">Ralstonia eutropha</name>
    <dbReference type="NCBI Taxonomy" id="106590"/>
    <lineage>
        <taxon>Bacteria</taxon>
        <taxon>Pseudomonadati</taxon>
        <taxon>Pseudomonadota</taxon>
        <taxon>Betaproteobacteria</taxon>
        <taxon>Burkholderiales</taxon>
        <taxon>Burkholderiaceae</taxon>
        <taxon>Cupriavidus</taxon>
    </lineage>
</organism>